<sequence>MGLLGTMRKRRMERKAAEKAARYKAKAQVKADAELEKRKEAYLRKTAKQVRKIDAKEMKARRKHEQKMAKSAVEQLKAGRFNAQTISRYATASRVAAPIAVPLVYRLLTQLRGATEATAASRAGVNRDALAKYSGQDEAAAAYRARIDQVRDSLDKGVPSGFAKDIDERLDDLDDAVKNSGSMTENQARHVLKSVDRELDLIEAQVSTKKS</sequence>
<reference evidence="1 2" key="1">
    <citation type="submission" date="2018-09" db="EMBL/GenBank/DDBJ databases">
        <title>Optimization and identification of Corynebacterium falsenii FN1-14 from fish paste.</title>
        <authorList>
            <person name="Daroonpunt R."/>
            <person name="Tanasupawat S."/>
        </authorList>
    </citation>
    <scope>NUCLEOTIDE SEQUENCE [LARGE SCALE GENOMIC DNA]</scope>
    <source>
        <strain evidence="1 2">FN1-14</strain>
    </source>
</reference>
<proteinExistence type="predicted"/>
<dbReference type="STRING" id="1451189.CFAL_00715"/>
<comment type="caution">
    <text evidence="1">The sequence shown here is derived from an EMBL/GenBank/DDBJ whole genome shotgun (WGS) entry which is preliminary data.</text>
</comment>
<dbReference type="Pfam" id="PF20079">
    <property type="entry name" value="DUF6474"/>
    <property type="match status" value="1"/>
</dbReference>
<protein>
    <submittedName>
        <fullName evidence="1">Uncharacterized protein</fullName>
    </submittedName>
</protein>
<gene>
    <name evidence="1" type="ORF">D3M95_08580</name>
</gene>
<dbReference type="EMBL" id="QXJK01000009">
    <property type="protein sequence ID" value="RIX34147.1"/>
    <property type="molecule type" value="Genomic_DNA"/>
</dbReference>
<dbReference type="InterPro" id="IPR045522">
    <property type="entry name" value="DUF6474"/>
</dbReference>
<organism evidence="1 2">
    <name type="scientific">Corynebacterium falsenii</name>
    <dbReference type="NCBI Taxonomy" id="108486"/>
    <lineage>
        <taxon>Bacteria</taxon>
        <taxon>Bacillati</taxon>
        <taxon>Actinomycetota</taxon>
        <taxon>Actinomycetes</taxon>
        <taxon>Mycobacteriales</taxon>
        <taxon>Corynebacteriaceae</taxon>
        <taxon>Corynebacterium</taxon>
    </lineage>
</organism>
<evidence type="ECO:0000313" key="1">
    <source>
        <dbReference type="EMBL" id="RIX34147.1"/>
    </source>
</evidence>
<dbReference type="AlphaFoldDB" id="A0A418Q601"/>
<keyword evidence="2" id="KW-1185">Reference proteome</keyword>
<dbReference type="RefSeq" id="WP_025401823.1">
    <property type="nucleotide sequence ID" value="NZ_CBCRUA010000011.1"/>
</dbReference>
<accession>A0A418Q601</accession>
<evidence type="ECO:0000313" key="2">
    <source>
        <dbReference type="Proteomes" id="UP000285278"/>
    </source>
</evidence>
<dbReference type="OrthoDB" id="4424402at2"/>
<dbReference type="Proteomes" id="UP000285278">
    <property type="component" value="Unassembled WGS sequence"/>
</dbReference>
<name>A0A418Q601_9CORY</name>